<evidence type="ECO:0000313" key="2">
    <source>
        <dbReference type="Proteomes" id="UP000807353"/>
    </source>
</evidence>
<sequence>MLCKIFAFCAAERAKTNSSSNSGNPLHWIKVSHVSRHWRAVALDSPSLWGNIVTTRPRWTEEMLKRSKMASLTLEADLSCITPRISEAIQLALQHITRIRDLKLVASSSTLNKLITSLQINAPILQSLSLSIPRNTRFGVEGDLTLPEGCFRGDVSQLRALELVKCNINWGSPLLSGLTVLKLSDISILARPTTQQLLDVLEKMPSLEILHLQEALPNVGDETISTCAPDRIIKLLHLSHITVTSTVPECVNLLERITIPADITYHLNTRGTDITKQDFSGIFNSFSGTHRADSDAETKNSQVKPINTLHIQFVNPVGLVVKGWLRAPLGPPWGINSALQPDLEQWGNSGSINLGSTKAQYELNFSWRQHEPAAIEAIIIGVCQMLPLTKLKSLRISHSSDVKKETWAALFGNLPRLQNIQLKGCSAETFIPALREEPIFDQSSPTPTGCRSLLSAKRPGLRRTKSAIPPVCFPNLRTLTLEEVDFVDRSISEPTSSMAVSTFMDCLMERTEKKADVHDLRLTSCSHLFEDDVEKLKEIVTEVSWDGIERGGFYEDVDNADLDAYVYGYDDMDANLFEYFDDSDGFGYGGYELPVDMFTTADLEL</sequence>
<evidence type="ECO:0000313" key="1">
    <source>
        <dbReference type="EMBL" id="KAF9466077.1"/>
    </source>
</evidence>
<dbReference type="PANTHER" id="PTHR38926">
    <property type="entry name" value="F-BOX DOMAIN CONTAINING PROTEIN, EXPRESSED"/>
    <property type="match status" value="1"/>
</dbReference>
<gene>
    <name evidence="1" type="ORF">BDZ94DRAFT_1252052</name>
</gene>
<dbReference type="Gene3D" id="3.80.10.10">
    <property type="entry name" value="Ribonuclease Inhibitor"/>
    <property type="match status" value="2"/>
</dbReference>
<comment type="caution">
    <text evidence="1">The sequence shown here is derived from an EMBL/GenBank/DDBJ whole genome shotgun (WGS) entry which is preliminary data.</text>
</comment>
<dbReference type="InterPro" id="IPR032675">
    <property type="entry name" value="LRR_dom_sf"/>
</dbReference>
<accession>A0A9P5YC62</accession>
<dbReference type="Proteomes" id="UP000807353">
    <property type="component" value="Unassembled WGS sequence"/>
</dbReference>
<evidence type="ECO:0008006" key="3">
    <source>
        <dbReference type="Google" id="ProtNLM"/>
    </source>
</evidence>
<keyword evidence="2" id="KW-1185">Reference proteome</keyword>
<name>A0A9P5YC62_9AGAR</name>
<dbReference type="AlphaFoldDB" id="A0A9P5YC62"/>
<protein>
    <recommendedName>
        <fullName evidence="3">F-box domain-containing protein</fullName>
    </recommendedName>
</protein>
<proteinExistence type="predicted"/>
<dbReference type="OrthoDB" id="3172239at2759"/>
<reference evidence="1" key="1">
    <citation type="submission" date="2020-11" db="EMBL/GenBank/DDBJ databases">
        <authorList>
            <consortium name="DOE Joint Genome Institute"/>
            <person name="Ahrendt S."/>
            <person name="Riley R."/>
            <person name="Andreopoulos W."/>
            <person name="Labutti K."/>
            <person name="Pangilinan J."/>
            <person name="Ruiz-Duenas F.J."/>
            <person name="Barrasa J.M."/>
            <person name="Sanchez-Garcia M."/>
            <person name="Camarero S."/>
            <person name="Miyauchi S."/>
            <person name="Serrano A."/>
            <person name="Linde D."/>
            <person name="Babiker R."/>
            <person name="Drula E."/>
            <person name="Ayuso-Fernandez I."/>
            <person name="Pacheco R."/>
            <person name="Padilla G."/>
            <person name="Ferreira P."/>
            <person name="Barriuso J."/>
            <person name="Kellner H."/>
            <person name="Castanera R."/>
            <person name="Alfaro M."/>
            <person name="Ramirez L."/>
            <person name="Pisabarro A.G."/>
            <person name="Kuo A."/>
            <person name="Tritt A."/>
            <person name="Lipzen A."/>
            <person name="He G."/>
            <person name="Yan M."/>
            <person name="Ng V."/>
            <person name="Cullen D."/>
            <person name="Martin F."/>
            <person name="Rosso M.-N."/>
            <person name="Henrissat B."/>
            <person name="Hibbett D."/>
            <person name="Martinez A.T."/>
            <person name="Grigoriev I.V."/>
        </authorList>
    </citation>
    <scope>NUCLEOTIDE SEQUENCE</scope>
    <source>
        <strain evidence="1">CBS 247.69</strain>
    </source>
</reference>
<dbReference type="EMBL" id="MU150243">
    <property type="protein sequence ID" value="KAF9466077.1"/>
    <property type="molecule type" value="Genomic_DNA"/>
</dbReference>
<dbReference type="PANTHER" id="PTHR38926:SF5">
    <property type="entry name" value="F-BOX AND LEUCINE-RICH REPEAT PROTEIN 6"/>
    <property type="match status" value="1"/>
</dbReference>
<dbReference type="SUPFAM" id="SSF52047">
    <property type="entry name" value="RNI-like"/>
    <property type="match status" value="1"/>
</dbReference>
<organism evidence="1 2">
    <name type="scientific">Collybia nuda</name>
    <dbReference type="NCBI Taxonomy" id="64659"/>
    <lineage>
        <taxon>Eukaryota</taxon>
        <taxon>Fungi</taxon>
        <taxon>Dikarya</taxon>
        <taxon>Basidiomycota</taxon>
        <taxon>Agaricomycotina</taxon>
        <taxon>Agaricomycetes</taxon>
        <taxon>Agaricomycetidae</taxon>
        <taxon>Agaricales</taxon>
        <taxon>Tricholomatineae</taxon>
        <taxon>Clitocybaceae</taxon>
        <taxon>Collybia</taxon>
    </lineage>
</organism>